<dbReference type="PANTHER" id="PTHR46825:SF11">
    <property type="entry name" value="PENICILLIN-BINDING PROTEIN 4"/>
    <property type="match status" value="1"/>
</dbReference>
<reference evidence="4 5" key="1">
    <citation type="submission" date="2018-06" db="EMBL/GenBank/DDBJ databases">
        <title>Flavobacterium tibetense sp. nov., isolated from a wetland YonghuCo on Tibetan Plateau.</title>
        <authorList>
            <person name="Xing P."/>
            <person name="Phurbu D."/>
            <person name="Lu H."/>
        </authorList>
    </citation>
    <scope>NUCLEOTIDE SEQUENCE [LARGE SCALE GENOMIC DNA]</scope>
    <source>
        <strain evidence="4 5">YH5</strain>
    </source>
</reference>
<dbReference type="InterPro" id="IPR012338">
    <property type="entry name" value="Beta-lactam/transpept-like"/>
</dbReference>
<feature type="domain" description="Beta-lactamase-related" evidence="3">
    <location>
        <begin position="64"/>
        <end position="368"/>
    </location>
</feature>
<dbReference type="SUPFAM" id="SSF56601">
    <property type="entry name" value="beta-lactamase/transpeptidase-like"/>
    <property type="match status" value="1"/>
</dbReference>
<dbReference type="EMBL" id="QLST01000008">
    <property type="protein sequence ID" value="RBA28338.1"/>
    <property type="molecule type" value="Genomic_DNA"/>
</dbReference>
<evidence type="ECO:0000256" key="1">
    <source>
        <dbReference type="ARBA" id="ARBA00004370"/>
    </source>
</evidence>
<dbReference type="Proteomes" id="UP000253319">
    <property type="component" value="Unassembled WGS sequence"/>
</dbReference>
<dbReference type="InterPro" id="IPR050491">
    <property type="entry name" value="AmpC-like"/>
</dbReference>
<dbReference type="OrthoDB" id="9793489at2"/>
<comment type="caution">
    <text evidence="4">The sequence shown here is derived from an EMBL/GenBank/DDBJ whole genome shotgun (WGS) entry which is preliminary data.</text>
</comment>
<evidence type="ECO:0000313" key="4">
    <source>
        <dbReference type="EMBL" id="RBA28338.1"/>
    </source>
</evidence>
<dbReference type="Gene3D" id="3.40.710.10">
    <property type="entry name" value="DD-peptidase/beta-lactamase superfamily"/>
    <property type="match status" value="1"/>
</dbReference>
<protein>
    <submittedName>
        <fullName evidence="4">Penicillin-binding protein</fullName>
    </submittedName>
</protein>
<comment type="subcellular location">
    <subcellularLocation>
        <location evidence="1">Membrane</location>
    </subcellularLocation>
</comment>
<dbReference type="Pfam" id="PF00144">
    <property type="entry name" value="Beta-lactamase"/>
    <property type="match status" value="1"/>
</dbReference>
<dbReference type="PANTHER" id="PTHR46825">
    <property type="entry name" value="D-ALANYL-D-ALANINE-CARBOXYPEPTIDASE/ENDOPEPTIDASE AMPH"/>
    <property type="match status" value="1"/>
</dbReference>
<dbReference type="InterPro" id="IPR001466">
    <property type="entry name" value="Beta-lactam-related"/>
</dbReference>
<gene>
    <name evidence="4" type="ORF">DPN68_07875</name>
</gene>
<accession>A0A365P1J2</accession>
<dbReference type="PROSITE" id="PS51257">
    <property type="entry name" value="PROKAR_LIPOPROTEIN"/>
    <property type="match status" value="1"/>
</dbReference>
<organism evidence="4 5">
    <name type="scientific">Flavobacterium tibetense</name>
    <dbReference type="NCBI Taxonomy" id="2233533"/>
    <lineage>
        <taxon>Bacteria</taxon>
        <taxon>Pseudomonadati</taxon>
        <taxon>Bacteroidota</taxon>
        <taxon>Flavobacteriia</taxon>
        <taxon>Flavobacteriales</taxon>
        <taxon>Flavobacteriaceae</taxon>
        <taxon>Flavobacterium</taxon>
    </lineage>
</organism>
<keyword evidence="5" id="KW-1185">Reference proteome</keyword>
<dbReference type="AlphaFoldDB" id="A0A365P1J2"/>
<evidence type="ECO:0000259" key="3">
    <source>
        <dbReference type="Pfam" id="PF00144"/>
    </source>
</evidence>
<dbReference type="GO" id="GO:0016020">
    <property type="term" value="C:membrane"/>
    <property type="evidence" value="ECO:0007669"/>
    <property type="project" value="UniProtKB-SubCell"/>
</dbReference>
<evidence type="ECO:0000313" key="5">
    <source>
        <dbReference type="Proteomes" id="UP000253319"/>
    </source>
</evidence>
<name>A0A365P1J2_9FLAO</name>
<keyword evidence="2" id="KW-0472">Membrane</keyword>
<proteinExistence type="predicted"/>
<evidence type="ECO:0000256" key="2">
    <source>
        <dbReference type="ARBA" id="ARBA00023136"/>
    </source>
</evidence>
<sequence length="388" mass="44700">MIKFVPTLFLILIVVFSCQTKEEPKEIAQYIKPIPVNPYEVEFEKLPKKYVAEKKQIVAQFYQDVIADDGFSGGFLVAQNGEIIYENYNGYINYKTKEEMTNETPIHLASISKVITAAVILQLVDEKLLDLDQKVTSLFPEFPHEAITIRMLLNHRSGLPHYSYFSENKNIWNSNKTLTNQIILDLLSTKGIPLEYKPNTRFAYCNTNYALLALVVEKITQLDFKTAVKKRVFEPLEMNSSFVLDFENQQELASLTYKSTWQKVPLDHLDAIYGDKNIYSTPRDLLKLDLALYSDAFISKTSKEEAFKGYSYEKKGVKNYGLGIRLNEFDNGTTVHYHNGWWHGNTTSYVSLKNEKVTIIALSNKYTKKVYQAKRLASLFGNYPFELD</sequence>
<dbReference type="RefSeq" id="WP_113989103.1">
    <property type="nucleotide sequence ID" value="NZ_QLST01000008.1"/>
</dbReference>